<sequence length="214" mass="23945">ISENHIFNTTLHTTGKPFLSSVGDSSIIRTTLPVNSHNSSMAFEYNKSAIADKSRFKNITQSSENKNLVEVVSGKEVSVMQLTNGKQINIAKKVNQIVFGNGNDRNFRIKFGKLSEELPTGKSKSTSNLEDLFKKELDVFIAIINCYRDISIFGQNSNNLSCSQDVDTSKNSIVKKTRLTKRKNVKLYGGINSLKFTFTDKGRFSEIIYEVSKV</sequence>
<dbReference type="WBParaSite" id="SVE_1686400.1">
    <property type="protein sequence ID" value="SVE_1686400.1"/>
    <property type="gene ID" value="SVE_1686400"/>
</dbReference>
<evidence type="ECO:0000313" key="1">
    <source>
        <dbReference type="Proteomes" id="UP000035680"/>
    </source>
</evidence>
<proteinExistence type="predicted"/>
<dbReference type="Proteomes" id="UP000035680">
    <property type="component" value="Unassembled WGS sequence"/>
</dbReference>
<evidence type="ECO:0000313" key="2">
    <source>
        <dbReference type="WBParaSite" id="SVE_1686400.1"/>
    </source>
</evidence>
<dbReference type="AlphaFoldDB" id="A0A0K0FWR0"/>
<name>A0A0K0FWR0_STRVS</name>
<protein>
    <submittedName>
        <fullName evidence="2">Kinesin motor domain-containing protein</fullName>
    </submittedName>
</protein>
<organism evidence="1 2">
    <name type="scientific">Strongyloides venezuelensis</name>
    <name type="common">Threadworm</name>
    <dbReference type="NCBI Taxonomy" id="75913"/>
    <lineage>
        <taxon>Eukaryota</taxon>
        <taxon>Metazoa</taxon>
        <taxon>Ecdysozoa</taxon>
        <taxon>Nematoda</taxon>
        <taxon>Chromadorea</taxon>
        <taxon>Rhabditida</taxon>
        <taxon>Tylenchina</taxon>
        <taxon>Panagrolaimomorpha</taxon>
        <taxon>Strongyloidoidea</taxon>
        <taxon>Strongyloididae</taxon>
        <taxon>Strongyloides</taxon>
    </lineage>
</organism>
<reference evidence="1" key="1">
    <citation type="submission" date="2014-07" db="EMBL/GenBank/DDBJ databases">
        <authorList>
            <person name="Martin A.A"/>
            <person name="De Silva N."/>
        </authorList>
    </citation>
    <scope>NUCLEOTIDE SEQUENCE</scope>
</reference>
<accession>A0A0K0FWR0</accession>
<keyword evidence="1" id="KW-1185">Reference proteome</keyword>
<reference evidence="2" key="2">
    <citation type="submission" date="2015-08" db="UniProtKB">
        <authorList>
            <consortium name="WormBaseParasite"/>
        </authorList>
    </citation>
    <scope>IDENTIFICATION</scope>
</reference>